<evidence type="ECO:0000256" key="1">
    <source>
        <dbReference type="SAM" id="SignalP"/>
    </source>
</evidence>
<gene>
    <name evidence="2" type="ORF">MET9862_01645</name>
</gene>
<dbReference type="SUPFAM" id="SSF47090">
    <property type="entry name" value="PGBD-like"/>
    <property type="match status" value="1"/>
</dbReference>
<dbReference type="InterPro" id="IPR009003">
    <property type="entry name" value="Peptidase_S1_PA"/>
</dbReference>
<evidence type="ECO:0000313" key="3">
    <source>
        <dbReference type="Proteomes" id="UP000410984"/>
    </source>
</evidence>
<name>A0A509EA46_9HYPH</name>
<sequence length="477" mass="47734">MPRRLGLALLLAAGFAAPTATQILAQGQSQVPAPKPAAKTPAPGYAADPAFEAAKAAFEALPEAERKALQDALVWTGDYNSVLAGTFGRRTFEALNAFQARNGGGDPLSPPVRARILAAGEGARKAARFTVKADPASGTVLGVPERLLAKRSPLPGPLPAGTRWQSADGRVTLESRAFPPGAADLDGLFERATAPMPERRVTYKLKRPDFIVVTAETAGGRSYVRYAAGPAGVRGFTLGYDQALAGEVDRLVIAIANSFVPFPDAVAAPVAAVTPAAPALAPSPAARPPAATVRIAGTGLVVAPNRVLTAVSVVESCAPRIGGAAAKLLRGDPASGLALLEASGLPAPVPLAVRAEPVASEETLVVLAAGAEGVAVAPGTAGPGGLVAPLQPGAAGAPVLDRAGRLAGLVARYPAAPRLVAGVVPPLAVPLVVGAQLRNFLGENGVALRDAAVGGAASLGAVAGPIRPAMVAVTCAR</sequence>
<evidence type="ECO:0008006" key="4">
    <source>
        <dbReference type="Google" id="ProtNLM"/>
    </source>
</evidence>
<reference evidence="2 3" key="1">
    <citation type="submission" date="2019-06" db="EMBL/GenBank/DDBJ databases">
        <authorList>
            <person name="Rodrigo-Torres L."/>
            <person name="Arahal R. D."/>
            <person name="Lucena T."/>
        </authorList>
    </citation>
    <scope>NUCLEOTIDE SEQUENCE [LARGE SCALE GENOMIC DNA]</scope>
    <source>
        <strain evidence="2 3">SB0023/3</strain>
    </source>
</reference>
<evidence type="ECO:0000313" key="2">
    <source>
        <dbReference type="EMBL" id="VUD71071.1"/>
    </source>
</evidence>
<protein>
    <recommendedName>
        <fullName evidence="4">Peptidoglycan binding-like domain-containing protein</fullName>
    </recommendedName>
</protein>
<dbReference type="SUPFAM" id="SSF50494">
    <property type="entry name" value="Trypsin-like serine proteases"/>
    <property type="match status" value="1"/>
</dbReference>
<dbReference type="AlphaFoldDB" id="A0A509EA46"/>
<keyword evidence="1" id="KW-0732">Signal</keyword>
<keyword evidence="3" id="KW-1185">Reference proteome</keyword>
<accession>A0A509EA46</accession>
<dbReference type="OrthoDB" id="6810892at2"/>
<dbReference type="RefSeq" id="WP_142582540.1">
    <property type="nucleotide sequence ID" value="NZ_CABFPH010000016.1"/>
</dbReference>
<dbReference type="Proteomes" id="UP000410984">
    <property type="component" value="Unassembled WGS sequence"/>
</dbReference>
<organism evidence="2 3">
    <name type="scientific">Methylobacterium symbioticum</name>
    <dbReference type="NCBI Taxonomy" id="2584084"/>
    <lineage>
        <taxon>Bacteria</taxon>
        <taxon>Pseudomonadati</taxon>
        <taxon>Pseudomonadota</taxon>
        <taxon>Alphaproteobacteria</taxon>
        <taxon>Hyphomicrobiales</taxon>
        <taxon>Methylobacteriaceae</taxon>
        <taxon>Methylobacterium</taxon>
    </lineage>
</organism>
<proteinExistence type="predicted"/>
<dbReference type="EMBL" id="CABFPH010000016">
    <property type="protein sequence ID" value="VUD71071.1"/>
    <property type="molecule type" value="Genomic_DNA"/>
</dbReference>
<feature type="signal peptide" evidence="1">
    <location>
        <begin position="1"/>
        <end position="25"/>
    </location>
</feature>
<feature type="chain" id="PRO_5021429562" description="Peptidoglycan binding-like domain-containing protein" evidence="1">
    <location>
        <begin position="26"/>
        <end position="477"/>
    </location>
</feature>
<dbReference type="InterPro" id="IPR036365">
    <property type="entry name" value="PGBD-like_sf"/>
</dbReference>